<evidence type="ECO:0000313" key="2">
    <source>
        <dbReference type="EMBL" id="AZA48391.1"/>
    </source>
</evidence>
<feature type="signal peptide" evidence="1">
    <location>
        <begin position="1"/>
        <end position="18"/>
    </location>
</feature>
<accession>A0A3G6LYG6</accession>
<protein>
    <submittedName>
        <fullName evidence="2">Uncharacterized protein</fullName>
    </submittedName>
</protein>
<feature type="chain" id="PRO_5018077615" evidence="1">
    <location>
        <begin position="19"/>
        <end position="97"/>
    </location>
</feature>
<dbReference type="KEGG" id="ccau:EG346_09420"/>
<reference evidence="3" key="1">
    <citation type="submission" date="2018-11" db="EMBL/GenBank/DDBJ databases">
        <title>Proposal to divide the Flavobacteriaceae and reorganize its genera based on Amino Acid Identity values calculated from whole genome sequences.</title>
        <authorList>
            <person name="Nicholson A.C."/>
            <person name="Gulvik C.A."/>
            <person name="Whitney A.M."/>
            <person name="Humrighouse B.W."/>
            <person name="Bell M."/>
            <person name="Holmes B."/>
            <person name="Steigerwalt A.G."/>
            <person name="Villarma A."/>
            <person name="Sheth M."/>
            <person name="Batra D."/>
            <person name="Pryor J."/>
            <person name="Bernardet J.-F."/>
            <person name="Hugo C."/>
            <person name="Kampfer P."/>
            <person name="Newman J."/>
            <person name="McQuiston J.R."/>
        </authorList>
    </citation>
    <scope>NUCLEOTIDE SEQUENCE [LARGE SCALE GENOMIC DNA]</scope>
    <source>
        <strain evidence="3">G0188</strain>
    </source>
</reference>
<organism evidence="2 3">
    <name type="scientific">Chryseobacterium carnipullorum</name>
    <dbReference type="NCBI Taxonomy" id="1124835"/>
    <lineage>
        <taxon>Bacteria</taxon>
        <taxon>Pseudomonadati</taxon>
        <taxon>Bacteroidota</taxon>
        <taxon>Flavobacteriia</taxon>
        <taxon>Flavobacteriales</taxon>
        <taxon>Weeksellaceae</taxon>
        <taxon>Chryseobacterium group</taxon>
        <taxon>Chryseobacterium</taxon>
    </lineage>
</organism>
<gene>
    <name evidence="2" type="ORF">EG346_09420</name>
</gene>
<evidence type="ECO:0000313" key="3">
    <source>
        <dbReference type="Proteomes" id="UP000273270"/>
    </source>
</evidence>
<dbReference type="RefSeq" id="WP_123878206.1">
    <property type="nucleotide sequence ID" value="NZ_CP033920.1"/>
</dbReference>
<dbReference type="OrthoDB" id="1118280at2"/>
<proteinExistence type="predicted"/>
<dbReference type="EMBL" id="CP033920">
    <property type="protein sequence ID" value="AZA48391.1"/>
    <property type="molecule type" value="Genomic_DNA"/>
</dbReference>
<name>A0A3G6LYG6_CHRCU</name>
<keyword evidence="3" id="KW-1185">Reference proteome</keyword>
<dbReference type="Proteomes" id="UP000273270">
    <property type="component" value="Chromosome"/>
</dbReference>
<evidence type="ECO:0000256" key="1">
    <source>
        <dbReference type="SAM" id="SignalP"/>
    </source>
</evidence>
<keyword evidence="1" id="KW-0732">Signal</keyword>
<sequence length="97" mass="11087">MKKINIFFLFLIFTSSFAQVSNFPLDNGQVQWQKVYETTLTQEELMALVKDSGKFSKQSDNNENFSGSFSELMADYKGAGFSGMSTTFLRYCYNVIN</sequence>
<dbReference type="AlphaFoldDB" id="A0A3G6LYG6"/>